<reference evidence="1" key="1">
    <citation type="submission" date="2016-10" db="EMBL/GenBank/DDBJ databases">
        <authorList>
            <person name="Varghese N."/>
        </authorList>
    </citation>
    <scope>NUCLEOTIDE SEQUENCE</scope>
</reference>
<proteinExistence type="predicted"/>
<sequence>MVKVSHELPINLLHKSFDWNDYEYCLPHLLDWSKDYLNHFLKAKQSGSYIIMDNSLHELGEAYAEDRLMHWINVLEPDEFIVPDVWENCIATVANAAKWINKPLLSSESEYFYIEKVAVVQAKTYEEAASCYLTFKNLGYKKIAFSYGAQYYNDLFPHPNKFVGKMMGRIMTIHKMWDRGIIEPTDKIHLLGCALPQEFAYYKKLMGLEIIESLDTSNPIIHGLKGIKYEHYGLKEKISTKIDQLEEIKLTSDILYNINHNLTRFKQFLK</sequence>
<evidence type="ECO:0000313" key="1">
    <source>
        <dbReference type="EMBL" id="ASF00596.1"/>
    </source>
</evidence>
<reference evidence="1" key="2">
    <citation type="journal article" date="2017" name="Nat. Commun.">
        <title>Single-virus genomics reveals hidden cosmopolitan and abundant viruses.</title>
        <authorList>
            <person name="Martinez-Hernandez F."/>
            <person name="Fornas O."/>
            <person name="Lluesma Gomez M."/>
            <person name="Bolduc B."/>
            <person name="de la Cruz Pena M.J."/>
            <person name="Martinez J.M."/>
            <person name="Anton J."/>
            <person name="Gasol J.M."/>
            <person name="Rosselli R."/>
            <person name="Rodriguez-Valera F."/>
            <person name="Sullivan M.B."/>
            <person name="Acinas S.G."/>
            <person name="Martinez-Garcia M."/>
        </authorList>
    </citation>
    <scope>NUCLEOTIDE SEQUENCE</scope>
</reference>
<name>A0A218MMR1_9VIRU</name>
<accession>A0A218MMR1</accession>
<protein>
    <submittedName>
        <fullName evidence="1">Uncharacterized protein</fullName>
    </submittedName>
</protein>
<organism evidence="1">
    <name type="scientific">uncultured virus</name>
    <dbReference type="NCBI Taxonomy" id="340016"/>
    <lineage>
        <taxon>Viruses</taxon>
        <taxon>environmental samples</taxon>
    </lineage>
</organism>
<dbReference type="EMBL" id="KY052844">
    <property type="protein sequence ID" value="ASF00596.1"/>
    <property type="molecule type" value="Genomic_DNA"/>
</dbReference>